<evidence type="ECO:0000313" key="2">
    <source>
        <dbReference type="Proteomes" id="UP000266183"/>
    </source>
</evidence>
<name>A0A385SR44_9BACT</name>
<reference evidence="2" key="1">
    <citation type="submission" date="2018-09" db="EMBL/GenBank/DDBJ databases">
        <title>Chryseolinea sp. KIS68-18 isolated from soil.</title>
        <authorList>
            <person name="Weon H.-Y."/>
            <person name="Kwon S.-W."/>
            <person name="Lee S.A."/>
        </authorList>
    </citation>
    <scope>NUCLEOTIDE SEQUENCE [LARGE SCALE GENOMIC DNA]</scope>
    <source>
        <strain evidence="2">KIS68-18</strain>
    </source>
</reference>
<sequence>MARLKLLSSRLYEEKSLVLHRNINHFYYLQKIEEFEFLMVRLKEGERQWLDLKTILEFEYRIVFGQWKKDVRYLRTYLQNRSGGVSIL</sequence>
<keyword evidence="2" id="KW-1185">Reference proteome</keyword>
<proteinExistence type="predicted"/>
<accession>A0A385SR44</accession>
<dbReference type="KEGG" id="chk:D4L85_16290"/>
<dbReference type="Proteomes" id="UP000266183">
    <property type="component" value="Chromosome"/>
</dbReference>
<dbReference type="AlphaFoldDB" id="A0A385SR44"/>
<dbReference type="EMBL" id="CP032382">
    <property type="protein sequence ID" value="AYB32030.1"/>
    <property type="molecule type" value="Genomic_DNA"/>
</dbReference>
<gene>
    <name evidence="1" type="ORF">D4L85_16290</name>
</gene>
<protein>
    <submittedName>
        <fullName evidence="1">Uncharacterized protein</fullName>
    </submittedName>
</protein>
<evidence type="ECO:0000313" key="1">
    <source>
        <dbReference type="EMBL" id="AYB32030.1"/>
    </source>
</evidence>
<organism evidence="1 2">
    <name type="scientific">Chryseolinea soli</name>
    <dbReference type="NCBI Taxonomy" id="2321403"/>
    <lineage>
        <taxon>Bacteria</taxon>
        <taxon>Pseudomonadati</taxon>
        <taxon>Bacteroidota</taxon>
        <taxon>Cytophagia</taxon>
        <taxon>Cytophagales</taxon>
        <taxon>Fulvivirgaceae</taxon>
        <taxon>Chryseolinea</taxon>
    </lineage>
</organism>